<dbReference type="InterPro" id="IPR012340">
    <property type="entry name" value="NA-bd_OB-fold"/>
</dbReference>
<protein>
    <recommendedName>
        <fullName evidence="4">Serine protease</fullName>
    </recommendedName>
</protein>
<feature type="transmembrane region" description="Helical" evidence="1">
    <location>
        <begin position="100"/>
        <end position="123"/>
    </location>
</feature>
<dbReference type="AlphaFoldDB" id="A0A1R3T118"/>
<sequence>MSINGLMKLNIMDILQNAEPLLRTFWYIAAPVTVIFIIQTILTFIGGDSMDGVEADFEGDLSDGDAPFQLFSLRNLINFLLGFGWAGIAFYNLIPNKTLLILTAVISGVLFVAIFFMIVRVFLRLAEDNSFKMEKALHKTAEVYLTIPANRMGKGKILISVGGSLRELDAMTDEKEPIHSQSTVKIVKIENNNILIVEKI</sequence>
<feature type="transmembrane region" description="Helical" evidence="1">
    <location>
        <begin position="76"/>
        <end position="94"/>
    </location>
</feature>
<dbReference type="EMBL" id="LT605205">
    <property type="protein sequence ID" value="SCD20840.1"/>
    <property type="molecule type" value="Genomic_DNA"/>
</dbReference>
<organism evidence="2 3">
    <name type="scientific">Proteiniphilum saccharofermentans</name>
    <dbReference type="NCBI Taxonomy" id="1642647"/>
    <lineage>
        <taxon>Bacteria</taxon>
        <taxon>Pseudomonadati</taxon>
        <taxon>Bacteroidota</taxon>
        <taxon>Bacteroidia</taxon>
        <taxon>Bacteroidales</taxon>
        <taxon>Dysgonomonadaceae</taxon>
        <taxon>Proteiniphilum</taxon>
    </lineage>
</organism>
<keyword evidence="1" id="KW-0812">Transmembrane</keyword>
<gene>
    <name evidence="2" type="ORF">PSM36_2033</name>
</gene>
<name>A0A1R3T118_9BACT</name>
<proteinExistence type="predicted"/>
<keyword evidence="3" id="KW-1185">Reference proteome</keyword>
<dbReference type="KEGG" id="psac:PSM36_2033"/>
<evidence type="ECO:0000313" key="3">
    <source>
        <dbReference type="Proteomes" id="UP000187464"/>
    </source>
</evidence>
<dbReference type="STRING" id="1642647.PSM36_2033"/>
<evidence type="ECO:0008006" key="4">
    <source>
        <dbReference type="Google" id="ProtNLM"/>
    </source>
</evidence>
<evidence type="ECO:0000256" key="1">
    <source>
        <dbReference type="SAM" id="Phobius"/>
    </source>
</evidence>
<dbReference type="Gene3D" id="2.40.50.140">
    <property type="entry name" value="Nucleic acid-binding proteins"/>
    <property type="match status" value="1"/>
</dbReference>
<evidence type="ECO:0000313" key="2">
    <source>
        <dbReference type="EMBL" id="SCD20840.1"/>
    </source>
</evidence>
<keyword evidence="1" id="KW-0472">Membrane</keyword>
<keyword evidence="1" id="KW-1133">Transmembrane helix</keyword>
<reference evidence="3" key="1">
    <citation type="submission" date="2016-08" db="EMBL/GenBank/DDBJ databases">
        <authorList>
            <person name="Wibberg D."/>
        </authorList>
    </citation>
    <scope>NUCLEOTIDE SEQUENCE [LARGE SCALE GENOMIC DNA]</scope>
</reference>
<accession>A0A1R3T118</accession>
<feature type="transmembrane region" description="Helical" evidence="1">
    <location>
        <begin position="25"/>
        <end position="45"/>
    </location>
</feature>
<dbReference type="Proteomes" id="UP000187464">
    <property type="component" value="Chromosome I"/>
</dbReference>